<dbReference type="EMBL" id="QSAJ01000033">
    <property type="protein sequence ID" value="RGW51248.1"/>
    <property type="molecule type" value="Genomic_DNA"/>
</dbReference>
<dbReference type="RefSeq" id="WP_119196377.1">
    <property type="nucleotide sequence ID" value="NZ_AP031430.1"/>
</dbReference>
<dbReference type="GO" id="GO:0006508">
    <property type="term" value="P:proteolysis"/>
    <property type="evidence" value="ECO:0007669"/>
    <property type="project" value="UniProtKB-KW"/>
</dbReference>
<evidence type="ECO:0000256" key="4">
    <source>
        <dbReference type="ARBA" id="ARBA00022801"/>
    </source>
</evidence>
<keyword evidence="3 8" id="KW-0732">Signal</keyword>
<evidence type="ECO:0000259" key="9">
    <source>
        <dbReference type="PROSITE" id="PS51935"/>
    </source>
</evidence>
<dbReference type="SUPFAM" id="SSF54001">
    <property type="entry name" value="Cysteine proteinases"/>
    <property type="match status" value="1"/>
</dbReference>
<keyword evidence="4 11" id="KW-0378">Hydrolase</keyword>
<keyword evidence="5" id="KW-0788">Thiol protease</keyword>
<dbReference type="Proteomes" id="UP000285981">
    <property type="component" value="Unassembled WGS sequence"/>
</dbReference>
<dbReference type="InterPro" id="IPR038765">
    <property type="entry name" value="Papain-like_cys_pep_sf"/>
</dbReference>
<evidence type="ECO:0000256" key="1">
    <source>
        <dbReference type="ARBA" id="ARBA00007074"/>
    </source>
</evidence>
<dbReference type="PROSITE" id="PS51935">
    <property type="entry name" value="NLPC_P60"/>
    <property type="match status" value="1"/>
</dbReference>
<feature type="signal peptide" evidence="8">
    <location>
        <begin position="1"/>
        <end position="24"/>
    </location>
</feature>
<feature type="compositionally biased region" description="Basic and acidic residues" evidence="7">
    <location>
        <begin position="196"/>
        <end position="217"/>
    </location>
</feature>
<dbReference type="Gene3D" id="6.10.250.3150">
    <property type="match status" value="1"/>
</dbReference>
<evidence type="ECO:0000256" key="5">
    <source>
        <dbReference type="ARBA" id="ARBA00022807"/>
    </source>
</evidence>
<dbReference type="InterPro" id="IPR051794">
    <property type="entry name" value="PG_Endopeptidase_C40"/>
</dbReference>
<reference evidence="12 13" key="1">
    <citation type="submission" date="2018-08" db="EMBL/GenBank/DDBJ databases">
        <title>A genome reference for cultivated species of the human gut microbiota.</title>
        <authorList>
            <person name="Zou Y."/>
            <person name="Xue W."/>
            <person name="Luo G."/>
        </authorList>
    </citation>
    <scope>NUCLEOTIDE SEQUENCE [LARGE SCALE GENOMIC DNA]</scope>
    <source>
        <strain evidence="11 12">AF12-11</strain>
        <strain evidence="10 13">AF21-25</strain>
    </source>
</reference>
<dbReference type="InterPro" id="IPR000064">
    <property type="entry name" value="NLP_P60_dom"/>
</dbReference>
<feature type="chain" id="PRO_5033363399" evidence="8">
    <location>
        <begin position="25"/>
        <end position="377"/>
    </location>
</feature>
<dbReference type="Pfam" id="PF24568">
    <property type="entry name" value="CC_PcsB"/>
    <property type="match status" value="1"/>
</dbReference>
<dbReference type="InterPro" id="IPR057309">
    <property type="entry name" value="PcsB_CC"/>
</dbReference>
<dbReference type="PANTHER" id="PTHR47359">
    <property type="entry name" value="PEPTIDOGLYCAN DL-ENDOPEPTIDASE CWLO"/>
    <property type="match status" value="1"/>
</dbReference>
<name>A0A395XKY8_9FIRM</name>
<evidence type="ECO:0000313" key="12">
    <source>
        <dbReference type="Proteomes" id="UP000266376"/>
    </source>
</evidence>
<dbReference type="PANTHER" id="PTHR47359:SF3">
    <property type="entry name" value="NLP_P60 DOMAIN-CONTAINING PROTEIN-RELATED"/>
    <property type="match status" value="1"/>
</dbReference>
<gene>
    <name evidence="11" type="ORF">DWV67_12250</name>
    <name evidence="10" type="ORF">DWX78_04030</name>
</gene>
<evidence type="ECO:0000313" key="13">
    <source>
        <dbReference type="Proteomes" id="UP000285981"/>
    </source>
</evidence>
<sequence>MNKFGRRILAALITSSLVVTPVLAAPSVDDLQKSKASAQSEVNSLQSQLQSIVSKITQLEADLTTKGEEIIQAQADLEQAQEDEKTQYAAMKLRIKYMYEAGDATALESLVSSEDFSDLLSKAEYVQSVHGYDRDKLEEYVATKQKIADLKDQLETEQSQLESMQTEYETEESNLTTLIDSKQAEVADLDSQIQEAAEKAAKEEEERQKKAEEERQKQLQAASQNSTTTNSNSGSSNSSSSSNSNKGNSSSNSSSSSNKGNSSSSSSSSSGSYVSGSTVSRAYSALGKPYVWGAAGPNSFDCSGLVSFCLTGRYSHTYSSSDFVGLTKVSNPQPGDICVRVGHVGVYIGGGQMIHAPHTGDVVKISAVPSNMWYVRP</sequence>
<organism evidence="11 12">
    <name type="scientific">Dorea formicigenerans</name>
    <dbReference type="NCBI Taxonomy" id="39486"/>
    <lineage>
        <taxon>Bacteria</taxon>
        <taxon>Bacillati</taxon>
        <taxon>Bacillota</taxon>
        <taxon>Clostridia</taxon>
        <taxon>Lachnospirales</taxon>
        <taxon>Lachnospiraceae</taxon>
        <taxon>Dorea</taxon>
    </lineage>
</organism>
<dbReference type="Gene3D" id="3.90.1720.10">
    <property type="entry name" value="endopeptidase domain like (from Nostoc punctiforme)"/>
    <property type="match status" value="1"/>
</dbReference>
<dbReference type="Pfam" id="PF00877">
    <property type="entry name" value="NLPC_P60"/>
    <property type="match status" value="1"/>
</dbReference>
<accession>A0A395XKY8</accession>
<comment type="similarity">
    <text evidence="1">Belongs to the peptidase C40 family.</text>
</comment>
<evidence type="ECO:0000313" key="11">
    <source>
        <dbReference type="EMBL" id="RGW51248.1"/>
    </source>
</evidence>
<feature type="compositionally biased region" description="Low complexity" evidence="7">
    <location>
        <begin position="218"/>
        <end position="273"/>
    </location>
</feature>
<comment type="caution">
    <text evidence="11">The sequence shown here is derived from an EMBL/GenBank/DDBJ whole genome shotgun (WGS) entry which is preliminary data.</text>
</comment>
<keyword evidence="6" id="KW-0175">Coiled coil</keyword>
<keyword evidence="2" id="KW-0645">Protease</keyword>
<evidence type="ECO:0000256" key="6">
    <source>
        <dbReference type="SAM" id="Coils"/>
    </source>
</evidence>
<evidence type="ECO:0000313" key="10">
    <source>
        <dbReference type="EMBL" id="RGS72081.1"/>
    </source>
</evidence>
<dbReference type="EMBL" id="QRVU01000013">
    <property type="protein sequence ID" value="RGS72081.1"/>
    <property type="molecule type" value="Genomic_DNA"/>
</dbReference>
<evidence type="ECO:0000256" key="2">
    <source>
        <dbReference type="ARBA" id="ARBA00022670"/>
    </source>
</evidence>
<evidence type="ECO:0000256" key="3">
    <source>
        <dbReference type="ARBA" id="ARBA00022729"/>
    </source>
</evidence>
<evidence type="ECO:0000256" key="7">
    <source>
        <dbReference type="SAM" id="MobiDB-lite"/>
    </source>
</evidence>
<dbReference type="Proteomes" id="UP000266376">
    <property type="component" value="Unassembled WGS sequence"/>
</dbReference>
<dbReference type="AlphaFoldDB" id="A0A395XKY8"/>
<feature type="coiled-coil region" evidence="6">
    <location>
        <begin position="28"/>
        <end position="83"/>
    </location>
</feature>
<dbReference type="GO" id="GO:0008234">
    <property type="term" value="F:cysteine-type peptidase activity"/>
    <property type="evidence" value="ECO:0007669"/>
    <property type="project" value="UniProtKB-KW"/>
</dbReference>
<protein>
    <submittedName>
        <fullName evidence="11">Hydrolase</fullName>
    </submittedName>
</protein>
<feature type="domain" description="NlpC/P60" evidence="9">
    <location>
        <begin position="272"/>
        <end position="377"/>
    </location>
</feature>
<feature type="region of interest" description="Disordered" evidence="7">
    <location>
        <begin position="195"/>
        <end position="273"/>
    </location>
</feature>
<evidence type="ECO:0000256" key="8">
    <source>
        <dbReference type="SAM" id="SignalP"/>
    </source>
</evidence>
<proteinExistence type="inferred from homology"/>